<dbReference type="GO" id="GO:0000775">
    <property type="term" value="C:chromosome, centromeric region"/>
    <property type="evidence" value="ECO:0007669"/>
    <property type="project" value="InterPro"/>
</dbReference>
<dbReference type="InParanoid" id="A0A6P8I6Z2"/>
<accession>A0A6P8I6Z2</accession>
<proteinExistence type="predicted"/>
<sequence>MPKRKRKENPDLKATCLKEIEELSKEINCLENDLEIKERHVAEVFADESLAGIINSLRVGHRNPRKKSNEEQELNLLLSKLEKLESLTGIIFDENKAELISSTDDYINNNIKIARTAKRWRRILSGKCFSLPFLIQFETEEIPEEEEPANVKKAVEDHEDITVRVTKLSFEVNCPLAAKELNRFIATAEQEKAIGTTFIALEQYAKWYDCRKKTFVHFKSKYPDLVCIFDGPNRSDTMEIRNRVHIGLYFIIHWTIIIQKDGNVLPQIDAFVACPSKVCGSEIMPVLNSTPEQFRKMLSRFGIEQAIECIIMIAQQ</sequence>
<protein>
    <submittedName>
        <fullName evidence="3">Centromere protein P-like isoform X1</fullName>
    </submittedName>
</protein>
<dbReference type="AlphaFoldDB" id="A0A6P8I6Z2"/>
<dbReference type="FunCoup" id="A0A6P8I6Z2">
    <property type="interactions" value="1260"/>
</dbReference>
<dbReference type="OrthoDB" id="5976950at2759"/>
<gene>
    <name evidence="3" type="primary">LOC116299748</name>
</gene>
<dbReference type="GeneID" id="116299748"/>
<dbReference type="Pfam" id="PF13096">
    <property type="entry name" value="CENP-P"/>
    <property type="match status" value="1"/>
</dbReference>
<dbReference type="KEGG" id="aten:116299748"/>
<dbReference type="PANTHER" id="PTHR28577">
    <property type="entry name" value="CENTROMERE PROTEIN P"/>
    <property type="match status" value="1"/>
</dbReference>
<name>A0A6P8I6Z2_ACTTE</name>
<evidence type="ECO:0000313" key="2">
    <source>
        <dbReference type="Proteomes" id="UP000515163"/>
    </source>
</evidence>
<reference evidence="3" key="1">
    <citation type="submission" date="2025-08" db="UniProtKB">
        <authorList>
            <consortium name="RefSeq"/>
        </authorList>
    </citation>
    <scope>IDENTIFICATION</scope>
    <source>
        <tissue evidence="3">Tentacle</tissue>
    </source>
</reference>
<keyword evidence="2" id="KW-1185">Reference proteome</keyword>
<organism evidence="2 3">
    <name type="scientific">Actinia tenebrosa</name>
    <name type="common">Australian red waratah sea anemone</name>
    <dbReference type="NCBI Taxonomy" id="6105"/>
    <lineage>
        <taxon>Eukaryota</taxon>
        <taxon>Metazoa</taxon>
        <taxon>Cnidaria</taxon>
        <taxon>Anthozoa</taxon>
        <taxon>Hexacorallia</taxon>
        <taxon>Actiniaria</taxon>
        <taxon>Actiniidae</taxon>
        <taxon>Actinia</taxon>
    </lineage>
</organism>
<keyword evidence="1" id="KW-0175">Coiled coil</keyword>
<dbReference type="GO" id="GO:0005634">
    <property type="term" value="C:nucleus"/>
    <property type="evidence" value="ECO:0007669"/>
    <property type="project" value="TreeGrafter"/>
</dbReference>
<dbReference type="PANTHER" id="PTHR28577:SF1">
    <property type="entry name" value="CENTROMERE PROTEIN P"/>
    <property type="match status" value="1"/>
</dbReference>
<evidence type="ECO:0000256" key="1">
    <source>
        <dbReference type="SAM" id="Coils"/>
    </source>
</evidence>
<feature type="coiled-coil region" evidence="1">
    <location>
        <begin position="13"/>
        <end position="40"/>
    </location>
</feature>
<dbReference type="Proteomes" id="UP000515163">
    <property type="component" value="Unplaced"/>
</dbReference>
<dbReference type="GO" id="GO:0034080">
    <property type="term" value="P:CENP-A containing chromatin assembly"/>
    <property type="evidence" value="ECO:0007669"/>
    <property type="project" value="InterPro"/>
</dbReference>
<evidence type="ECO:0000313" key="3">
    <source>
        <dbReference type="RefSeq" id="XP_031564329.1"/>
    </source>
</evidence>
<dbReference type="RefSeq" id="XP_031564329.1">
    <property type="nucleotide sequence ID" value="XM_031708469.1"/>
</dbReference>
<dbReference type="InterPro" id="IPR027801">
    <property type="entry name" value="CENP-P"/>
</dbReference>